<evidence type="ECO:0000313" key="4">
    <source>
        <dbReference type="Proteomes" id="UP000755577"/>
    </source>
</evidence>
<dbReference type="GO" id="GO:0000271">
    <property type="term" value="P:polysaccharide biosynthetic process"/>
    <property type="evidence" value="ECO:0007669"/>
    <property type="project" value="InterPro"/>
</dbReference>
<name>A0A6P2GC47_9BURK</name>
<dbReference type="EMBL" id="CABVLY010000016">
    <property type="protein sequence ID" value="VVU51322.1"/>
    <property type="molecule type" value="Genomic_DNA"/>
</dbReference>
<dbReference type="CDD" id="cd16439">
    <property type="entry name" value="beta_Kdo_transferase_KpsC_2"/>
    <property type="match status" value="1"/>
</dbReference>
<proteinExistence type="predicted"/>
<accession>A0A6P2GC47</accession>
<evidence type="ECO:0000313" key="1">
    <source>
        <dbReference type="EMBL" id="MBM2765949.1"/>
    </source>
</evidence>
<gene>
    <name evidence="2" type="ORF">BAN20980_04044</name>
    <name evidence="1" type="ORF">JQK92_05850</name>
</gene>
<dbReference type="Pfam" id="PF05159">
    <property type="entry name" value="Capsule_synth"/>
    <property type="match status" value="4"/>
</dbReference>
<evidence type="ECO:0000313" key="3">
    <source>
        <dbReference type="Proteomes" id="UP000494201"/>
    </source>
</evidence>
<protein>
    <submittedName>
        <fullName evidence="1">Capsular polysaccharide biosynthesis protein</fullName>
    </submittedName>
    <submittedName>
        <fullName evidence="2">Capsule polysaccharide biosynthesis protein</fullName>
    </submittedName>
</protein>
<keyword evidence="4" id="KW-1185">Reference proteome</keyword>
<reference evidence="1 4" key="2">
    <citation type="submission" date="2021-02" db="EMBL/GenBank/DDBJ databases">
        <title>Draft genome of the type strains Burkholderia anthina DSM16086.</title>
        <authorList>
            <person name="Hertel R."/>
            <person name="Meissner J."/>
            <person name="Poehlein A."/>
            <person name="Daniel R."/>
            <person name="Commichau F.M."/>
        </authorList>
    </citation>
    <scope>NUCLEOTIDE SEQUENCE [LARGE SCALE GENOMIC DNA]</scope>
    <source>
        <strain evidence="1 4">DSM 16086</strain>
    </source>
</reference>
<reference evidence="2 3" key="1">
    <citation type="submission" date="2019-09" db="EMBL/GenBank/DDBJ databases">
        <authorList>
            <person name="Depoorter E."/>
        </authorList>
    </citation>
    <scope>NUCLEOTIDE SEQUENCE [LARGE SCALE GENOMIC DNA]</scope>
    <source>
        <strain evidence="2">LMG 20980</strain>
    </source>
</reference>
<dbReference type="Proteomes" id="UP000755577">
    <property type="component" value="Unassembled WGS sequence"/>
</dbReference>
<dbReference type="AlphaFoldDB" id="A0A6P2GC47"/>
<dbReference type="EMBL" id="JAFCIQ010000003">
    <property type="protein sequence ID" value="MBM2765949.1"/>
    <property type="molecule type" value="Genomic_DNA"/>
</dbReference>
<evidence type="ECO:0000313" key="2">
    <source>
        <dbReference type="EMBL" id="VVU51322.1"/>
    </source>
</evidence>
<dbReference type="CDD" id="cd16440">
    <property type="entry name" value="beta_Kdo_transferase_KpsC_1"/>
    <property type="match status" value="1"/>
</dbReference>
<organism evidence="2 3">
    <name type="scientific">Burkholderia anthina</name>
    <dbReference type="NCBI Taxonomy" id="179879"/>
    <lineage>
        <taxon>Bacteria</taxon>
        <taxon>Pseudomonadati</taxon>
        <taxon>Pseudomonadota</taxon>
        <taxon>Betaproteobacteria</taxon>
        <taxon>Burkholderiales</taxon>
        <taxon>Burkholderiaceae</taxon>
        <taxon>Burkholderia</taxon>
        <taxon>Burkholderia cepacia complex</taxon>
    </lineage>
</organism>
<dbReference type="InterPro" id="IPR007833">
    <property type="entry name" value="Capsule_polysaccharide_synth"/>
</dbReference>
<dbReference type="GeneID" id="56502100"/>
<sequence length="684" mass="75669">MTDFSVARGEVAGQALPDALTGSLPIAYTQAPGVNRIPTLAALLDDFQLHYRSVGQPVAGAGVLAWGRRPSALAAQRYAQKHGLAVYHVEDGFLRSVGLGKDDPPLAIVFDDVGLYLDASQPSRLESLIAQPLRDDQIVRARALAAAWRDGRVSKYNHSRDLGWALPDGCVLVVDQTRGDASISCGLADAASFHRMLEAALHEHPDRTILLKVHPDVVSGRKHGHFDLDAVRAMPRVQVLDDNVHPASLLPLVREVYTVTSQLGFEALMWGLPVRVFGMPFYAGWGLTRDALPAPARRGAATLEQLVHAALIDYCRYVDPETGKRCEVETVLAWLALQRRMRQRFPVDIDALGFSGWKKDYVCQFFDGSAVRFRWRVPRAIDRAVATWGRKLDDRLAPALPATQKVIRVEDGFVRSVGLGADLTRPLSWVQDDVGIYYDATRPSQLETLLAQTAFTPDLLARAAALRQAICDAGITKYNLGGYANWVRPEGRRVILVPGQVETDASIRFGASGIRGNMDLLQAVRAANPDAYLLYKPHPDVMAGLRKVGRGEDDAARWCDETIGSVSFHQLLGNVDEVHVLTSLAGFEALLRGVKVVTYGQPFYAGWGVSHDAGLTEPVRQRRNRVLTLDELVAAALILYPTYVSRTTKRFTTPERALQELVEWRATPRVPRWRHWVARLFREA</sequence>
<dbReference type="Proteomes" id="UP000494201">
    <property type="component" value="Unassembled WGS sequence"/>
</dbReference>
<dbReference type="GO" id="GO:0015774">
    <property type="term" value="P:polysaccharide transport"/>
    <property type="evidence" value="ECO:0007669"/>
    <property type="project" value="InterPro"/>
</dbReference>
<dbReference type="RefSeq" id="WP_174927180.1">
    <property type="nucleotide sequence ID" value="NZ_CABVLY010000016.1"/>
</dbReference>